<proteinExistence type="inferred from homology"/>
<protein>
    <recommendedName>
        <fullName evidence="4 5">N5-carboxyaminoimidazole ribonucleotide synthase</fullName>
        <shortName evidence="4 5">N5-CAIR synthase</shortName>
        <ecNumber evidence="4 5">6.3.4.18</ecNumber>
    </recommendedName>
    <alternativeName>
        <fullName evidence="4 5">5-(carboxyamino)imidazole ribonucleotide synthetase</fullName>
    </alternativeName>
</protein>
<keyword evidence="2 4" id="KW-0658">Purine biosynthesis</keyword>
<dbReference type="EMBL" id="AP014564">
    <property type="protein sequence ID" value="BAV94472.1"/>
    <property type="molecule type" value="Genomic_DNA"/>
</dbReference>
<dbReference type="PANTHER" id="PTHR11609">
    <property type="entry name" value="PURINE BIOSYNTHESIS PROTEIN 6/7, PUR6/7"/>
    <property type="match status" value="1"/>
</dbReference>
<dbReference type="InterPro" id="IPR054350">
    <property type="entry name" value="PurT/PurK_preATP-grasp"/>
</dbReference>
<organism evidence="7 8">
    <name type="scientific">Ichthyobacterium seriolicida</name>
    <dbReference type="NCBI Taxonomy" id="242600"/>
    <lineage>
        <taxon>Bacteria</taxon>
        <taxon>Pseudomonadati</taxon>
        <taxon>Bacteroidota</taxon>
        <taxon>Flavobacteriia</taxon>
        <taxon>Flavobacteriales</taxon>
        <taxon>Ichthyobacteriaceae</taxon>
        <taxon>Ichthyobacterium</taxon>
    </lineage>
</organism>
<dbReference type="InterPro" id="IPR011761">
    <property type="entry name" value="ATP-grasp"/>
</dbReference>
<comment type="catalytic activity">
    <reaction evidence="4 5">
        <text>5-amino-1-(5-phospho-beta-D-ribosyl)imidazole + hydrogencarbonate + ATP = 5-carboxyamino-1-(5-phospho-D-ribosyl)imidazole + ADP + phosphate + 2 H(+)</text>
        <dbReference type="Rhea" id="RHEA:19317"/>
        <dbReference type="ChEBI" id="CHEBI:15378"/>
        <dbReference type="ChEBI" id="CHEBI:17544"/>
        <dbReference type="ChEBI" id="CHEBI:30616"/>
        <dbReference type="ChEBI" id="CHEBI:43474"/>
        <dbReference type="ChEBI" id="CHEBI:58730"/>
        <dbReference type="ChEBI" id="CHEBI:137981"/>
        <dbReference type="ChEBI" id="CHEBI:456216"/>
        <dbReference type="EC" id="6.3.4.18"/>
    </reaction>
</comment>
<dbReference type="RefSeq" id="WP_096685481.1">
    <property type="nucleotide sequence ID" value="NZ_AP014564.1"/>
</dbReference>
<feature type="binding site" evidence="4">
    <location>
        <position position="106"/>
    </location>
    <ligand>
        <name>ATP</name>
        <dbReference type="ChEBI" id="CHEBI:30616"/>
    </ligand>
</feature>
<name>A0A1J1EAE0_9FLAO</name>
<evidence type="ECO:0000256" key="3">
    <source>
        <dbReference type="ARBA" id="ARBA00022840"/>
    </source>
</evidence>
<reference evidence="7 8" key="1">
    <citation type="submission" date="2014-03" db="EMBL/GenBank/DDBJ databases">
        <title>complete genome sequence of Flavobacteriaceae bacterium JBKA-6.</title>
        <authorList>
            <person name="Takano T."/>
            <person name="Nakamura Y."/>
            <person name="Takuma S."/>
            <person name="Yasuike M."/>
            <person name="Matsuyama T."/>
            <person name="Sakai T."/>
            <person name="Fujiwara A."/>
            <person name="Kimoto K."/>
            <person name="Fukuda Y."/>
            <person name="Kondo H."/>
            <person name="Hirono I."/>
            <person name="Nakayasu C."/>
        </authorList>
    </citation>
    <scope>NUCLEOTIDE SEQUENCE [LARGE SCALE GENOMIC DNA]</scope>
    <source>
        <strain evidence="7 8">JBKA-6</strain>
    </source>
</reference>
<dbReference type="InterPro" id="IPR005875">
    <property type="entry name" value="PurK"/>
</dbReference>
<feature type="binding site" evidence="4">
    <location>
        <begin position="179"/>
        <end position="182"/>
    </location>
    <ligand>
        <name>ATP</name>
        <dbReference type="ChEBI" id="CHEBI:30616"/>
    </ligand>
</feature>
<dbReference type="InterPro" id="IPR003135">
    <property type="entry name" value="ATP-grasp_carboxylate-amine"/>
</dbReference>
<dbReference type="Pfam" id="PF22660">
    <property type="entry name" value="RS_preATP-grasp-like"/>
    <property type="match status" value="1"/>
</dbReference>
<dbReference type="Pfam" id="PF02222">
    <property type="entry name" value="ATP-grasp"/>
    <property type="match status" value="1"/>
</dbReference>
<dbReference type="InterPro" id="IPR040686">
    <property type="entry name" value="PurK_C"/>
</dbReference>
<dbReference type="PROSITE" id="PS50975">
    <property type="entry name" value="ATP_GRASP"/>
    <property type="match status" value="1"/>
</dbReference>
<dbReference type="InterPro" id="IPR013815">
    <property type="entry name" value="ATP_grasp_subdomain_1"/>
</dbReference>
<keyword evidence="4 5" id="KW-0436">Ligase</keyword>
<dbReference type="AlphaFoldDB" id="A0A1J1EAE0"/>
<comment type="similarity">
    <text evidence="4 5">Belongs to the PurK/PurT family.</text>
</comment>
<dbReference type="OrthoDB" id="9804625at2"/>
<dbReference type="GO" id="GO:0005524">
    <property type="term" value="F:ATP binding"/>
    <property type="evidence" value="ECO:0007669"/>
    <property type="project" value="UniProtKB-UniRule"/>
</dbReference>
<evidence type="ECO:0000313" key="7">
    <source>
        <dbReference type="EMBL" id="BAV94472.1"/>
    </source>
</evidence>
<evidence type="ECO:0000259" key="6">
    <source>
        <dbReference type="PROSITE" id="PS50975"/>
    </source>
</evidence>
<dbReference type="SUPFAM" id="SSF52440">
    <property type="entry name" value="PreATP-grasp domain"/>
    <property type="match status" value="1"/>
</dbReference>
<dbReference type="GO" id="GO:0046872">
    <property type="term" value="F:metal ion binding"/>
    <property type="evidence" value="ECO:0007669"/>
    <property type="project" value="InterPro"/>
</dbReference>
<evidence type="ECO:0000256" key="2">
    <source>
        <dbReference type="ARBA" id="ARBA00022755"/>
    </source>
</evidence>
<feature type="binding site" evidence="4">
    <location>
        <position position="148"/>
    </location>
    <ligand>
        <name>ATP</name>
        <dbReference type="ChEBI" id="CHEBI:30616"/>
    </ligand>
</feature>
<accession>A0A1J1EAE0</accession>
<evidence type="ECO:0000256" key="5">
    <source>
        <dbReference type="RuleBase" id="RU361200"/>
    </source>
</evidence>
<keyword evidence="1 4" id="KW-0547">Nucleotide-binding</keyword>
<dbReference type="Gene3D" id="3.30.1490.20">
    <property type="entry name" value="ATP-grasp fold, A domain"/>
    <property type="match status" value="1"/>
</dbReference>
<dbReference type="EC" id="6.3.4.18" evidence="4 5"/>
<comment type="subunit">
    <text evidence="4 5">Homodimer.</text>
</comment>
<dbReference type="Gene3D" id="3.40.50.20">
    <property type="match status" value="1"/>
</dbReference>
<evidence type="ECO:0000256" key="4">
    <source>
        <dbReference type="HAMAP-Rule" id="MF_01928"/>
    </source>
</evidence>
<comment type="caution">
    <text evidence="4">Lacks conserved residue(s) required for the propagation of feature annotation.</text>
</comment>
<dbReference type="NCBIfam" id="NF004679">
    <property type="entry name" value="PRK06019.1-5"/>
    <property type="match status" value="1"/>
</dbReference>
<dbReference type="Proteomes" id="UP000243197">
    <property type="component" value="Chromosome"/>
</dbReference>
<dbReference type="PANTHER" id="PTHR11609:SF5">
    <property type="entry name" value="PHOSPHORIBOSYLAMINOIMIDAZOLE CARBOXYLASE"/>
    <property type="match status" value="1"/>
</dbReference>
<dbReference type="KEGG" id="ise:JBKA6_0459"/>
<comment type="function">
    <text evidence="5">Catalyzes the ATP-dependent conversion of 5-aminoimidazole ribonucleotide (AIR) and HCO(3)- to N5-carboxyaminoimidazole ribonucleotide (N5-CAIR).</text>
</comment>
<gene>
    <name evidence="4 5" type="primary">purK</name>
    <name evidence="7" type="ORF">JBKA6_0459</name>
</gene>
<dbReference type="UniPathway" id="UPA00074">
    <property type="reaction ID" value="UER00942"/>
</dbReference>
<dbReference type="InterPro" id="IPR016185">
    <property type="entry name" value="PreATP-grasp_dom_sf"/>
</dbReference>
<feature type="domain" description="ATP-grasp" evidence="6">
    <location>
        <begin position="110"/>
        <end position="296"/>
    </location>
</feature>
<dbReference type="GO" id="GO:0005829">
    <property type="term" value="C:cytosol"/>
    <property type="evidence" value="ECO:0007669"/>
    <property type="project" value="TreeGrafter"/>
</dbReference>
<keyword evidence="8" id="KW-1185">Reference proteome</keyword>
<dbReference type="SUPFAM" id="SSF51246">
    <property type="entry name" value="Rudiment single hybrid motif"/>
    <property type="match status" value="1"/>
</dbReference>
<evidence type="ECO:0000256" key="1">
    <source>
        <dbReference type="ARBA" id="ARBA00022741"/>
    </source>
</evidence>
<comment type="pathway">
    <text evidence="4 5">Purine metabolism; IMP biosynthesis via de novo pathway; 5-amino-1-(5-phospho-D-ribosyl)imidazole-4-carboxylate from 5-amino-1-(5-phospho-D-ribosyl)imidazole (N5-CAIR route): step 1/2.</text>
</comment>
<keyword evidence="3 4" id="KW-0067">ATP-binding</keyword>
<comment type="function">
    <text evidence="4">Catalyzes the ATP-dependent conversion of 5-aminoimidazole ribonucleotide (AIR) and HCO(3)(-) to N5-carboxyaminoimidazole ribonucleotide (N5-CAIR).</text>
</comment>
<dbReference type="HAMAP" id="MF_01928">
    <property type="entry name" value="PurK"/>
    <property type="match status" value="1"/>
</dbReference>
<dbReference type="SUPFAM" id="SSF56059">
    <property type="entry name" value="Glutathione synthetase ATP-binding domain-like"/>
    <property type="match status" value="1"/>
</dbReference>
<sequence>MCFSSDFKLGILGGGQLGKMLLNETRKLDIFTKVLDPSDSSPCKIGSNEFVKGDITDFKTVYEFGKSVDVLTFEIEKVNVQALKKLKSEGIGVYPPPEELELIQNKAVQKKFYLENDIPTSPFSLFANKRSLIEAVKNSEIDFPFVWKSTMFGYDGKGVCIVQKESDLEALTDGECIAEDLVSVKKELSMIVAKNPSGDFKAYPLVEMEFDKESNQVEYILCPARLDRALCDKARDIAIRVSQKMNIVGLLAIEMFQTQDDEILVNEVAPRPHNSGHYSIEGSYTSQFEQHLRAILDLPLGSTESKTPAVMVNIVGKEGHEGPVYYKGMTDILKIEGITPHIYGKKQTLPFRKMGHVTVVDTDIDRAKAKAEKIKDLLEVISI</sequence>
<dbReference type="GO" id="GO:0034028">
    <property type="term" value="F:5-(carboxyamino)imidazole ribonucleotide synthase activity"/>
    <property type="evidence" value="ECO:0007669"/>
    <property type="project" value="UniProtKB-UniRule"/>
</dbReference>
<dbReference type="InterPro" id="IPR011054">
    <property type="entry name" value="Rudment_hybrid_motif"/>
</dbReference>
<dbReference type="GO" id="GO:0004638">
    <property type="term" value="F:phosphoribosylaminoimidazole carboxylase activity"/>
    <property type="evidence" value="ECO:0007669"/>
    <property type="project" value="InterPro"/>
</dbReference>
<feature type="binding site" evidence="4">
    <location>
        <position position="187"/>
    </location>
    <ligand>
        <name>ATP</name>
        <dbReference type="ChEBI" id="CHEBI:30616"/>
    </ligand>
</feature>
<dbReference type="NCBIfam" id="TIGR01161">
    <property type="entry name" value="purK"/>
    <property type="match status" value="1"/>
</dbReference>
<dbReference type="GO" id="GO:0006189">
    <property type="term" value="P:'de novo' IMP biosynthetic process"/>
    <property type="evidence" value="ECO:0007669"/>
    <property type="project" value="UniProtKB-UniRule"/>
</dbReference>
<feature type="binding site" evidence="4">
    <location>
        <begin position="266"/>
        <end position="267"/>
    </location>
    <ligand>
        <name>ATP</name>
        <dbReference type="ChEBI" id="CHEBI:30616"/>
    </ligand>
</feature>
<dbReference type="Pfam" id="PF17769">
    <property type="entry name" value="PurK_C"/>
    <property type="match status" value="1"/>
</dbReference>
<dbReference type="Gene3D" id="3.30.470.20">
    <property type="entry name" value="ATP-grasp fold, B domain"/>
    <property type="match status" value="1"/>
</dbReference>
<evidence type="ECO:0000313" key="8">
    <source>
        <dbReference type="Proteomes" id="UP000243197"/>
    </source>
</evidence>